<dbReference type="Proteomes" id="UP001152607">
    <property type="component" value="Unassembled WGS sequence"/>
</dbReference>
<dbReference type="Gene3D" id="1.10.10.2120">
    <property type="match status" value="1"/>
</dbReference>
<organism evidence="2 3">
    <name type="scientific">Periconia digitata</name>
    <dbReference type="NCBI Taxonomy" id="1303443"/>
    <lineage>
        <taxon>Eukaryota</taxon>
        <taxon>Fungi</taxon>
        <taxon>Dikarya</taxon>
        <taxon>Ascomycota</taxon>
        <taxon>Pezizomycotina</taxon>
        <taxon>Dothideomycetes</taxon>
        <taxon>Pleosporomycetidae</taxon>
        <taxon>Pleosporales</taxon>
        <taxon>Massarineae</taxon>
        <taxon>Periconiaceae</taxon>
        <taxon>Periconia</taxon>
    </lineage>
</organism>
<reference evidence="2" key="1">
    <citation type="submission" date="2023-01" db="EMBL/GenBank/DDBJ databases">
        <authorList>
            <person name="Van Ghelder C."/>
            <person name="Rancurel C."/>
        </authorList>
    </citation>
    <scope>NUCLEOTIDE SEQUENCE</scope>
    <source>
        <strain evidence="2">CNCM I-4278</strain>
    </source>
</reference>
<dbReference type="InterPro" id="IPR047801">
    <property type="entry name" value="Peptidase_C45"/>
</dbReference>
<dbReference type="InterPro" id="IPR047794">
    <property type="entry name" value="C45_proenzyme-like"/>
</dbReference>
<keyword evidence="3" id="KW-1185">Reference proteome</keyword>
<dbReference type="EMBL" id="CAOQHR010000005">
    <property type="protein sequence ID" value="CAI6334540.1"/>
    <property type="molecule type" value="Genomic_DNA"/>
</dbReference>
<dbReference type="OrthoDB" id="189997at2759"/>
<accession>A0A9W4UEK1</accession>
<protein>
    <recommendedName>
        <fullName evidence="1">Peptidase C45 hydrolase domain-containing protein</fullName>
    </recommendedName>
</protein>
<proteinExistence type="predicted"/>
<name>A0A9W4UEK1_9PLEO</name>
<dbReference type="PANTHER" id="PTHR34180:SF1">
    <property type="entry name" value="BETA-ALANYL-DOPAMINE_CARCININE HYDROLASE"/>
    <property type="match status" value="1"/>
</dbReference>
<gene>
    <name evidence="2" type="ORF">PDIGIT_LOCUS7601</name>
</gene>
<dbReference type="AlphaFoldDB" id="A0A9W4UEK1"/>
<dbReference type="PANTHER" id="PTHR34180">
    <property type="entry name" value="PEPTIDASE C45"/>
    <property type="match status" value="1"/>
</dbReference>
<dbReference type="NCBIfam" id="NF040521">
    <property type="entry name" value="C45_proenzyme"/>
    <property type="match status" value="1"/>
</dbReference>
<evidence type="ECO:0000259" key="1">
    <source>
        <dbReference type="Pfam" id="PF03417"/>
    </source>
</evidence>
<evidence type="ECO:0000313" key="3">
    <source>
        <dbReference type="Proteomes" id="UP001152607"/>
    </source>
</evidence>
<dbReference type="Gene3D" id="3.60.60.10">
    <property type="entry name" value="Penicillin V Acylase, Chain A"/>
    <property type="match status" value="1"/>
</dbReference>
<dbReference type="Pfam" id="PF03417">
    <property type="entry name" value="AAT"/>
    <property type="match status" value="1"/>
</dbReference>
<evidence type="ECO:0000313" key="2">
    <source>
        <dbReference type="EMBL" id="CAI6334540.1"/>
    </source>
</evidence>
<dbReference type="InterPro" id="IPR005079">
    <property type="entry name" value="Peptidase_C45_hydrolase"/>
</dbReference>
<sequence length="344" mass="38460">MLQIECKGTPYEIGNQQGLALSPQISSTISFYASLFFKNCNLTWPQVRLRARAFEETAKEKWQAYHDEMRGIADGAGKDLLDIVAINVRTEINFGMWGDGCTALGWRTAGRGEKVWLAQNWDWMKEQKTNLVIVRITQPGHPTIIQVTEAGIIGKIGFNSSGVGTLLNAIRVPGVDPTRLPVHFGLRMALESTSVDEAVKRLEENGMAASSHILLADPINVLGLEFTKSTFAHCRSDDRGIVTHTNHLLESHPNERDTVWLKDSLVRLQTMRRSMDKLTDTPEWTDISSLFENEENLPSAICRLETLESGSETLFNIVMDLKARRGIVRVGRPTQSDETIALEL</sequence>
<comment type="caution">
    <text evidence="2">The sequence shown here is derived from an EMBL/GenBank/DDBJ whole genome shotgun (WGS) entry which is preliminary data.</text>
</comment>
<feature type="domain" description="Peptidase C45 hydrolase" evidence="1">
    <location>
        <begin position="113"/>
        <end position="334"/>
    </location>
</feature>